<dbReference type="SMART" id="SM01016">
    <property type="entry name" value="Arg_tRNA_synt_N"/>
    <property type="match status" value="1"/>
</dbReference>
<dbReference type="InterPro" id="IPR014729">
    <property type="entry name" value="Rossmann-like_a/b/a_fold"/>
</dbReference>
<dbReference type="GO" id="GO:0004814">
    <property type="term" value="F:arginine-tRNA ligase activity"/>
    <property type="evidence" value="ECO:0007669"/>
    <property type="project" value="UniProtKB-UniRule"/>
</dbReference>
<dbReference type="Proteomes" id="UP000247973">
    <property type="component" value="Unassembled WGS sequence"/>
</dbReference>
<dbReference type="InterPro" id="IPR036695">
    <property type="entry name" value="Arg-tRNA-synth_N_sf"/>
</dbReference>
<dbReference type="FunFam" id="3.40.50.620:FF:000125">
    <property type="entry name" value="Arginine--tRNA ligase"/>
    <property type="match status" value="1"/>
</dbReference>
<dbReference type="NCBIfam" id="TIGR00456">
    <property type="entry name" value="argS"/>
    <property type="match status" value="1"/>
</dbReference>
<dbReference type="HAMAP" id="MF_00123">
    <property type="entry name" value="Arg_tRNA_synth"/>
    <property type="match status" value="1"/>
</dbReference>
<comment type="caution">
    <text evidence="14">The sequence shown here is derived from an EMBL/GenBank/DDBJ whole genome shotgun (WGS) entry which is preliminary data.</text>
</comment>
<dbReference type="Pfam" id="PF05746">
    <property type="entry name" value="DALR_1"/>
    <property type="match status" value="1"/>
</dbReference>
<dbReference type="PANTHER" id="PTHR11956:SF5">
    <property type="entry name" value="ARGININE--TRNA LIGASE, CYTOPLASMIC"/>
    <property type="match status" value="1"/>
</dbReference>
<dbReference type="GO" id="GO:0006420">
    <property type="term" value="P:arginyl-tRNA aminoacylation"/>
    <property type="evidence" value="ECO:0007669"/>
    <property type="project" value="UniProtKB-UniRule"/>
</dbReference>
<comment type="catalytic activity">
    <reaction evidence="9 10">
        <text>tRNA(Arg) + L-arginine + ATP = L-arginyl-tRNA(Arg) + AMP + diphosphate</text>
        <dbReference type="Rhea" id="RHEA:20301"/>
        <dbReference type="Rhea" id="RHEA-COMP:9658"/>
        <dbReference type="Rhea" id="RHEA-COMP:9673"/>
        <dbReference type="ChEBI" id="CHEBI:30616"/>
        <dbReference type="ChEBI" id="CHEBI:32682"/>
        <dbReference type="ChEBI" id="CHEBI:33019"/>
        <dbReference type="ChEBI" id="CHEBI:78442"/>
        <dbReference type="ChEBI" id="CHEBI:78513"/>
        <dbReference type="ChEBI" id="CHEBI:456215"/>
        <dbReference type="EC" id="6.1.1.19"/>
    </reaction>
</comment>
<keyword evidence="8 10" id="KW-0030">Aminoacyl-tRNA synthetase</keyword>
<keyword evidence="6 10" id="KW-0067">ATP-binding</keyword>
<dbReference type="Pfam" id="PF03485">
    <property type="entry name" value="Arg_tRNA_synt_N"/>
    <property type="match status" value="1"/>
</dbReference>
<accession>A0A2V3PRZ0</accession>
<sequence length="599" mass="67580">MKVEQTILTSIISAIKHLYNTEVDSSLVQLQKTRKEFKGHLTLVAFPFLKISKKGPEQTGQEIGEWLKENSPEVADFNVVKGFLNLEINSSCWVGLLSDINSEENYGIVQPTDNSPLVMIEYSSPNTNKPLHLGHIRNNLLGFALAEVLKANGLNVKKTNIVNDRGIHICKSMLAWKKWGNGATPESTGEKGDHLVGEYYVLFDKHYKAELDKLQSEGLSKEEAEAKSSLMAEAREMLRMWEAGDTETVELWKTMNSWVYAGFGETYKVLGVDFDKIYYESETYLDGKEKVLEGLEKNIFYKKEDGSVWVDLSAEGLDQKLLLRGDGTSVYMTQDIGTAEQRYKDFSIDKMVYVVGNEQNYHFQVLSIILDKLGFQFGKDLVHFSYGMVELPKGMGRMKSREGTVVDADDLIEDMITTARETSEELGKLDNCTDEEAANIARIVGLGALKYFILKVDPKKNMVFNPAESIDFNGNTGPFIQYTYARIQSVLRKAAEQGLSIPQSLEKETNLTEKETALIQLIAEFASTLKQAGDEYNPALIANYVYELVKEYNQFYHDHSILKEEDKNIKELRLTLSANVAKIVKTGMQLLGIEVPDRM</sequence>
<dbReference type="SMART" id="SM00836">
    <property type="entry name" value="DALR_1"/>
    <property type="match status" value="1"/>
</dbReference>
<reference evidence="14 15" key="1">
    <citation type="submission" date="2018-03" db="EMBL/GenBank/DDBJ databases">
        <title>Genomic Encyclopedia of Archaeal and Bacterial Type Strains, Phase II (KMG-II): from individual species to whole genera.</title>
        <authorList>
            <person name="Goeker M."/>
        </authorList>
    </citation>
    <scope>NUCLEOTIDE SEQUENCE [LARGE SCALE GENOMIC DNA]</scope>
    <source>
        <strain evidence="14 15">DSM 100214</strain>
    </source>
</reference>
<dbReference type="AlphaFoldDB" id="A0A2V3PRZ0"/>
<dbReference type="SUPFAM" id="SSF52374">
    <property type="entry name" value="Nucleotidylyl transferase"/>
    <property type="match status" value="1"/>
</dbReference>
<gene>
    <name evidence="10" type="primary">argS</name>
    <name evidence="14" type="ORF">CLV62_103132</name>
</gene>
<comment type="subcellular location">
    <subcellularLocation>
        <location evidence="1 10">Cytoplasm</location>
    </subcellularLocation>
</comment>
<dbReference type="GO" id="GO:0005524">
    <property type="term" value="F:ATP binding"/>
    <property type="evidence" value="ECO:0007669"/>
    <property type="project" value="UniProtKB-UniRule"/>
</dbReference>
<dbReference type="GO" id="GO:0005737">
    <property type="term" value="C:cytoplasm"/>
    <property type="evidence" value="ECO:0007669"/>
    <property type="project" value="UniProtKB-SubCell"/>
</dbReference>
<keyword evidence="15" id="KW-1185">Reference proteome</keyword>
<evidence type="ECO:0000256" key="10">
    <source>
        <dbReference type="HAMAP-Rule" id="MF_00123"/>
    </source>
</evidence>
<dbReference type="Gene3D" id="3.40.50.620">
    <property type="entry name" value="HUPs"/>
    <property type="match status" value="1"/>
</dbReference>
<dbReference type="SUPFAM" id="SSF55190">
    <property type="entry name" value="Arginyl-tRNA synthetase (ArgRS), N-terminal 'additional' domain"/>
    <property type="match status" value="1"/>
</dbReference>
<comment type="subunit">
    <text evidence="10">Monomer.</text>
</comment>
<evidence type="ECO:0000256" key="8">
    <source>
        <dbReference type="ARBA" id="ARBA00023146"/>
    </source>
</evidence>
<dbReference type="OrthoDB" id="9805987at2"/>
<dbReference type="PROSITE" id="PS00178">
    <property type="entry name" value="AA_TRNA_LIGASE_I"/>
    <property type="match status" value="1"/>
</dbReference>
<comment type="similarity">
    <text evidence="2 10 11">Belongs to the class-I aminoacyl-tRNA synthetase family.</text>
</comment>
<dbReference type="InterPro" id="IPR035684">
    <property type="entry name" value="ArgRS_core"/>
</dbReference>
<evidence type="ECO:0000256" key="11">
    <source>
        <dbReference type="RuleBase" id="RU363038"/>
    </source>
</evidence>
<evidence type="ECO:0000313" key="14">
    <source>
        <dbReference type="EMBL" id="PXV67459.1"/>
    </source>
</evidence>
<evidence type="ECO:0000259" key="13">
    <source>
        <dbReference type="SMART" id="SM01016"/>
    </source>
</evidence>
<feature type="domain" description="Arginyl tRNA synthetase N-terminal" evidence="13">
    <location>
        <begin position="5"/>
        <end position="88"/>
    </location>
</feature>
<dbReference type="InterPro" id="IPR001278">
    <property type="entry name" value="Arg-tRNA-ligase"/>
</dbReference>
<proteinExistence type="inferred from homology"/>
<evidence type="ECO:0000256" key="2">
    <source>
        <dbReference type="ARBA" id="ARBA00005594"/>
    </source>
</evidence>
<evidence type="ECO:0000256" key="5">
    <source>
        <dbReference type="ARBA" id="ARBA00022741"/>
    </source>
</evidence>
<dbReference type="Pfam" id="PF00750">
    <property type="entry name" value="tRNA-synt_1d"/>
    <property type="match status" value="1"/>
</dbReference>
<dbReference type="PRINTS" id="PR01038">
    <property type="entry name" value="TRNASYNTHARG"/>
</dbReference>
<dbReference type="EC" id="6.1.1.19" evidence="10"/>
<evidence type="ECO:0000256" key="9">
    <source>
        <dbReference type="ARBA" id="ARBA00049339"/>
    </source>
</evidence>
<keyword evidence="7 10" id="KW-0648">Protein biosynthesis</keyword>
<dbReference type="InterPro" id="IPR008909">
    <property type="entry name" value="DALR_anticod-bd"/>
</dbReference>
<evidence type="ECO:0000256" key="7">
    <source>
        <dbReference type="ARBA" id="ARBA00022917"/>
    </source>
</evidence>
<dbReference type="InterPro" id="IPR005148">
    <property type="entry name" value="Arg-tRNA-synth_N"/>
</dbReference>
<name>A0A2V3PRZ0_9BACT</name>
<feature type="short sequence motif" description="'HIGH' region" evidence="10">
    <location>
        <begin position="125"/>
        <end position="135"/>
    </location>
</feature>
<dbReference type="EMBL" id="QICL01000003">
    <property type="protein sequence ID" value="PXV67459.1"/>
    <property type="molecule type" value="Genomic_DNA"/>
</dbReference>
<evidence type="ECO:0000256" key="3">
    <source>
        <dbReference type="ARBA" id="ARBA00022490"/>
    </source>
</evidence>
<dbReference type="InterPro" id="IPR001412">
    <property type="entry name" value="aa-tRNA-synth_I_CS"/>
</dbReference>
<keyword evidence="4 10" id="KW-0436">Ligase</keyword>
<keyword evidence="3 10" id="KW-0963">Cytoplasm</keyword>
<evidence type="ECO:0000256" key="4">
    <source>
        <dbReference type="ARBA" id="ARBA00022598"/>
    </source>
</evidence>
<dbReference type="FunFam" id="1.10.730.10:FF:000008">
    <property type="entry name" value="Arginine--tRNA ligase"/>
    <property type="match status" value="1"/>
</dbReference>
<evidence type="ECO:0000259" key="12">
    <source>
        <dbReference type="SMART" id="SM00836"/>
    </source>
</evidence>
<dbReference type="SUPFAM" id="SSF47323">
    <property type="entry name" value="Anticodon-binding domain of a subclass of class I aminoacyl-tRNA synthetases"/>
    <property type="match status" value="1"/>
</dbReference>
<dbReference type="RefSeq" id="WP_110309612.1">
    <property type="nucleotide sequence ID" value="NZ_QICL01000003.1"/>
</dbReference>
<dbReference type="Gene3D" id="1.10.730.10">
    <property type="entry name" value="Isoleucyl-tRNA Synthetase, Domain 1"/>
    <property type="match status" value="1"/>
</dbReference>
<dbReference type="Gene3D" id="3.30.1360.70">
    <property type="entry name" value="Arginyl tRNA synthetase N-terminal domain"/>
    <property type="match status" value="1"/>
</dbReference>
<evidence type="ECO:0000256" key="6">
    <source>
        <dbReference type="ARBA" id="ARBA00022840"/>
    </source>
</evidence>
<dbReference type="InterPro" id="IPR009080">
    <property type="entry name" value="tRNAsynth_Ia_anticodon-bd"/>
</dbReference>
<protein>
    <recommendedName>
        <fullName evidence="10">Arginine--tRNA ligase</fullName>
        <ecNumber evidence="10">6.1.1.19</ecNumber>
    </recommendedName>
    <alternativeName>
        <fullName evidence="10">Arginyl-tRNA synthetase</fullName>
        <shortName evidence="10">ArgRS</shortName>
    </alternativeName>
</protein>
<keyword evidence="5 10" id="KW-0547">Nucleotide-binding</keyword>
<dbReference type="PANTHER" id="PTHR11956">
    <property type="entry name" value="ARGINYL-TRNA SYNTHETASE"/>
    <property type="match status" value="1"/>
</dbReference>
<feature type="domain" description="DALR anticodon binding" evidence="12">
    <location>
        <begin position="480"/>
        <end position="599"/>
    </location>
</feature>
<evidence type="ECO:0000256" key="1">
    <source>
        <dbReference type="ARBA" id="ARBA00004496"/>
    </source>
</evidence>
<organism evidence="14 15">
    <name type="scientific">Dysgonomonas alginatilytica</name>
    <dbReference type="NCBI Taxonomy" id="1605892"/>
    <lineage>
        <taxon>Bacteria</taxon>
        <taxon>Pseudomonadati</taxon>
        <taxon>Bacteroidota</taxon>
        <taxon>Bacteroidia</taxon>
        <taxon>Bacteroidales</taxon>
        <taxon>Dysgonomonadaceae</taxon>
        <taxon>Dysgonomonas</taxon>
    </lineage>
</organism>
<evidence type="ECO:0000313" key="15">
    <source>
        <dbReference type="Proteomes" id="UP000247973"/>
    </source>
</evidence>